<geneLocation type="plasmid" evidence="2">
    <name>pUR_RT594</name>
</geneLocation>
<dbReference type="EMBL" id="KX009062">
    <property type="protein sequence ID" value="ARO45119.1"/>
    <property type="molecule type" value="Genomic_DNA"/>
</dbReference>
<sequence length="60" mass="6398">MQHEAEVAVSAPVIDHAHGMGRGFWKIRAAATHWFSSLQDDAEGSLKARPGTGKARDLAG</sequence>
<reference evidence="2" key="1">
    <citation type="submission" date="2016-03" db="EMBL/GenBank/DDBJ databases">
        <title>The evolution of Pseudomonas syringae pv. actinidiae in New Zealand.</title>
        <authorList>
            <person name="Taiaroa G."/>
            <person name="Poulter R.T.M."/>
            <person name="Lamont I."/>
            <person name="Stockwell P."/>
            <person name="Butler M.I."/>
        </authorList>
    </citation>
    <scope>NUCLEOTIDE SEQUENCE</scope>
    <source>
        <strain evidence="4">B4A</strain>
        <strain evidence="2">RT594</strain>
        <strain evidence="3">RT652</strain>
        <plasmid evidence="4">pUR_B4A</plasmid>
        <plasmid evidence="2">pUR_RT594</plasmid>
        <plasmid evidence="3">pUR_RT652</plasmid>
    </source>
</reference>
<dbReference type="EMBL" id="KX009061">
    <property type="protein sequence ID" value="ARO45027.1"/>
    <property type="molecule type" value="Genomic_DNA"/>
</dbReference>
<evidence type="ECO:0000256" key="1">
    <source>
        <dbReference type="SAM" id="MobiDB-lite"/>
    </source>
</evidence>
<evidence type="ECO:0000313" key="4">
    <source>
        <dbReference type="EMBL" id="ARO45119.1"/>
    </source>
</evidence>
<accession>A0A2P0QEW9</accession>
<evidence type="ECO:0000313" key="3">
    <source>
        <dbReference type="EMBL" id="ARO45027.1"/>
    </source>
</evidence>
<name>A0A2P0QEW9_PSESF</name>
<protein>
    <submittedName>
        <fullName evidence="2">Uncharacterized protein</fullName>
    </submittedName>
</protein>
<geneLocation type="plasmid" evidence="4">
    <name>pUR_B4A</name>
</geneLocation>
<keyword evidence="2" id="KW-0614">Plasmid</keyword>
<evidence type="ECO:0000313" key="2">
    <source>
        <dbReference type="EMBL" id="ARO44924.1"/>
    </source>
</evidence>
<feature type="region of interest" description="Disordered" evidence="1">
    <location>
        <begin position="41"/>
        <end position="60"/>
    </location>
</feature>
<dbReference type="AlphaFoldDB" id="A0A2P0QEW9"/>
<proteinExistence type="predicted"/>
<geneLocation type="plasmid" evidence="3">
    <name>pUR_RT652</name>
</geneLocation>
<organism evidence="2">
    <name type="scientific">Pseudomonas syringae pv. actinidiae</name>
    <dbReference type="NCBI Taxonomy" id="103796"/>
    <lineage>
        <taxon>Bacteria</taxon>
        <taxon>Pseudomonadati</taxon>
        <taxon>Pseudomonadota</taxon>
        <taxon>Gammaproteobacteria</taxon>
        <taxon>Pseudomonadales</taxon>
        <taxon>Pseudomonadaceae</taxon>
        <taxon>Pseudomonas</taxon>
        <taxon>Pseudomonas syringae</taxon>
    </lineage>
</organism>
<dbReference type="EMBL" id="KX009060">
    <property type="protein sequence ID" value="ARO44924.1"/>
    <property type="molecule type" value="Genomic_DNA"/>
</dbReference>